<dbReference type="Proteomes" id="UP000023152">
    <property type="component" value="Unassembled WGS sequence"/>
</dbReference>
<keyword evidence="3" id="KW-1185">Reference proteome</keyword>
<name>X6NPC0_RETFI</name>
<evidence type="ECO:0000313" key="2">
    <source>
        <dbReference type="EMBL" id="ETO27222.1"/>
    </source>
</evidence>
<comment type="caution">
    <text evidence="2">The sequence shown here is derived from an EMBL/GenBank/DDBJ whole genome shotgun (WGS) entry which is preliminary data.</text>
</comment>
<protein>
    <submittedName>
        <fullName evidence="2">Uncharacterized protein</fullName>
    </submittedName>
</protein>
<proteinExistence type="predicted"/>
<reference evidence="2 3" key="1">
    <citation type="journal article" date="2013" name="Curr. Biol.">
        <title>The Genome of the Foraminiferan Reticulomyxa filosa.</title>
        <authorList>
            <person name="Glockner G."/>
            <person name="Hulsmann N."/>
            <person name="Schleicher M."/>
            <person name="Noegel A.A."/>
            <person name="Eichinger L."/>
            <person name="Gallinger C."/>
            <person name="Pawlowski J."/>
            <person name="Sierra R."/>
            <person name="Euteneuer U."/>
            <person name="Pillet L."/>
            <person name="Moustafa A."/>
            <person name="Platzer M."/>
            <person name="Groth M."/>
            <person name="Szafranski K."/>
            <person name="Schliwa M."/>
        </authorList>
    </citation>
    <scope>NUCLEOTIDE SEQUENCE [LARGE SCALE GENOMIC DNA]</scope>
</reference>
<organism evidence="2 3">
    <name type="scientific">Reticulomyxa filosa</name>
    <dbReference type="NCBI Taxonomy" id="46433"/>
    <lineage>
        <taxon>Eukaryota</taxon>
        <taxon>Sar</taxon>
        <taxon>Rhizaria</taxon>
        <taxon>Retaria</taxon>
        <taxon>Foraminifera</taxon>
        <taxon>Monothalamids</taxon>
        <taxon>Reticulomyxidae</taxon>
        <taxon>Reticulomyxa</taxon>
    </lineage>
</organism>
<evidence type="ECO:0000256" key="1">
    <source>
        <dbReference type="SAM" id="MobiDB-lite"/>
    </source>
</evidence>
<gene>
    <name evidence="2" type="ORF">RFI_09910</name>
</gene>
<feature type="non-terminal residue" evidence="2">
    <location>
        <position position="1"/>
    </location>
</feature>
<dbReference type="EMBL" id="ASPP01007387">
    <property type="protein sequence ID" value="ETO27222.1"/>
    <property type="molecule type" value="Genomic_DNA"/>
</dbReference>
<accession>X6NPC0</accession>
<feature type="region of interest" description="Disordered" evidence="1">
    <location>
        <begin position="345"/>
        <end position="391"/>
    </location>
</feature>
<evidence type="ECO:0000313" key="3">
    <source>
        <dbReference type="Proteomes" id="UP000023152"/>
    </source>
</evidence>
<dbReference type="AlphaFoldDB" id="X6NPC0"/>
<sequence length="391" mass="44850">RISTLETEVGEVQRERDALTLRLDSVLYELKTVQDLYCLDQLQGQSAVDESSFFPKQQSIIETYQSFVNIYHSKLHQSFGEKLKLKYSNTNNDNKFELFIDYIGYEFLYHIMINCYSKMKQRKDLFIQAAAELLQMSPQAAATTISTAMQRCWKLYIGNTYNNVYTDEVVPEEKQQNHLIQSQFSLSSIDKMIVEMTDLAIANYGDWTFLTEFWITFFYKKKKKKNISKHIPETRNALEVFIAKCCEVCWLMTLLKPSALLLYPLSPDVNTLSNSTAVEKKSLNKTLSFAYGSVDTCDNVLYYAIPAVVVDGTNEVLYPATAFTHKDEEVFNAISLFMKNEHKTATKNSLEAPETQKSAGDGSNDEWTDLGNQNRDEPESEMEITDNKNSP</sequence>